<evidence type="ECO:0000256" key="2">
    <source>
        <dbReference type="ARBA" id="ARBA00022500"/>
    </source>
</evidence>
<dbReference type="SUPFAM" id="SSF58104">
    <property type="entry name" value="Methyl-accepting chemotaxis protein (MCP) signaling domain"/>
    <property type="match status" value="1"/>
</dbReference>
<feature type="transmembrane region" description="Helical" evidence="7">
    <location>
        <begin position="12"/>
        <end position="35"/>
    </location>
</feature>
<dbReference type="PANTHER" id="PTHR43531">
    <property type="entry name" value="PROTEIN ICFG"/>
    <property type="match status" value="1"/>
</dbReference>
<keyword evidence="7" id="KW-0472">Membrane</keyword>
<dbReference type="SUPFAM" id="SSF158472">
    <property type="entry name" value="HAMP domain-like"/>
    <property type="match status" value="1"/>
</dbReference>
<dbReference type="PROSITE" id="PS50885">
    <property type="entry name" value="HAMP"/>
    <property type="match status" value="2"/>
</dbReference>
<evidence type="ECO:0000313" key="10">
    <source>
        <dbReference type="EMBL" id="GEO83819.1"/>
    </source>
</evidence>
<evidence type="ECO:0000313" key="11">
    <source>
        <dbReference type="Proteomes" id="UP000321717"/>
    </source>
</evidence>
<evidence type="ECO:0000256" key="7">
    <source>
        <dbReference type="SAM" id="Phobius"/>
    </source>
</evidence>
<dbReference type="InterPro" id="IPR003660">
    <property type="entry name" value="HAMP_dom"/>
</dbReference>
<dbReference type="Pfam" id="PF08376">
    <property type="entry name" value="NIT"/>
    <property type="match status" value="1"/>
</dbReference>
<dbReference type="AlphaFoldDB" id="A0A512HEE1"/>
<keyword evidence="7" id="KW-0812">Transmembrane</keyword>
<dbReference type="SMART" id="SM00283">
    <property type="entry name" value="MA"/>
    <property type="match status" value="1"/>
</dbReference>
<feature type="transmembrane region" description="Helical" evidence="7">
    <location>
        <begin position="302"/>
        <end position="327"/>
    </location>
</feature>
<dbReference type="CDD" id="cd11386">
    <property type="entry name" value="MCP_signal"/>
    <property type="match status" value="1"/>
</dbReference>
<keyword evidence="11" id="KW-1185">Reference proteome</keyword>
<sequence>MRTLLGTLSFRALLTSLAAVPLLAVLVLGGWLSLISYRESDELHRATRLADLAESGIAMGLAGPAETGAAVAQRAEYRARTDAVAAAIEASYREVLAQGYDDPGLQSLKRLYDEKLSRLAEFRAKTDDGTAPPLLALEIVQPIVASSSELTRRAATLSEDHELSAAISGYFAFMQVSDAYQVLNRLGQAYLKAGTLEPPAFAMVQRSDMLLKTFGKVVDEAVPADLVSSHRAYFEQPTGKRIETLRQAMLKNEPYTASEGELEAWIAAHDDRRAFVSDLIAKTGERMTQLIDEKSAAAQTRLMILLAGVAAAVLVVIGLAVVIARVLSGSINRIGERMKSLAEGDTQSAIPYADRRDEIGGMARSVEVFRQAAIRNAELEASAEQNRMVAERERAEMQARAEAEAEERLSRATGSLAAGLQRLAAGDLLTEIEEEFAPQFEALRHDFNTSLRQLREVMQSVGQVAGTVTSGSGEVSQASDSLAKRTEQQAASLEQTAAALEEITANVVSTSKRTAEARDLVETTRQRAEKSGEVVNNAVSAMGRIEHSSRQIGQIIGVIDEIAFQTNLLALNAGVEAARAGDAGKGFAVVAQEVRELAQRSANAAKEIKALISSSEAAVSEGVRLVNDTGEGLSSIAELVLSINSHMGAISTAAQEQSVGLGEVNTAVNHMDQATQQNAAMVEEMNAAGASLAQESGRLVELLSRFRTGHVLQRTVQVAGAAAARPTSRAAPEAARPVPSRARPVFASQGNAALAQQGEDWQEF</sequence>
<dbReference type="FunFam" id="1.10.287.950:FF:000001">
    <property type="entry name" value="Methyl-accepting chemotaxis sensory transducer"/>
    <property type="match status" value="1"/>
</dbReference>
<evidence type="ECO:0000259" key="9">
    <source>
        <dbReference type="PROSITE" id="PS50885"/>
    </source>
</evidence>
<proteinExistence type="inferred from homology"/>
<dbReference type="EMBL" id="BJZP01000003">
    <property type="protein sequence ID" value="GEO83819.1"/>
    <property type="molecule type" value="Genomic_DNA"/>
</dbReference>
<dbReference type="PROSITE" id="PS50111">
    <property type="entry name" value="CHEMOTAXIS_TRANSDUC_2"/>
    <property type="match status" value="1"/>
</dbReference>
<keyword evidence="2" id="KW-0145">Chemotaxis</keyword>
<evidence type="ECO:0000256" key="6">
    <source>
        <dbReference type="SAM" id="MobiDB-lite"/>
    </source>
</evidence>
<name>A0A512HEE1_9HYPH</name>
<organism evidence="10 11">
    <name type="scientific">Ciceribacter naphthalenivorans</name>
    <dbReference type="NCBI Taxonomy" id="1118451"/>
    <lineage>
        <taxon>Bacteria</taxon>
        <taxon>Pseudomonadati</taxon>
        <taxon>Pseudomonadota</taxon>
        <taxon>Alphaproteobacteria</taxon>
        <taxon>Hyphomicrobiales</taxon>
        <taxon>Rhizobiaceae</taxon>
        <taxon>Ciceribacter</taxon>
    </lineage>
</organism>
<feature type="domain" description="Methyl-accepting transducer" evidence="8">
    <location>
        <begin position="464"/>
        <end position="693"/>
    </location>
</feature>
<dbReference type="PANTHER" id="PTHR43531:SF11">
    <property type="entry name" value="METHYL-ACCEPTING CHEMOTAXIS PROTEIN 3"/>
    <property type="match status" value="1"/>
</dbReference>
<dbReference type="InterPro" id="IPR004089">
    <property type="entry name" value="MCPsignal_dom"/>
</dbReference>
<dbReference type="OrthoDB" id="3378718at2"/>
<comment type="similarity">
    <text evidence="3">Belongs to the methyl-accepting chemotaxis (MCP) protein family.</text>
</comment>
<evidence type="ECO:0000256" key="4">
    <source>
        <dbReference type="PROSITE-ProRule" id="PRU00284"/>
    </source>
</evidence>
<dbReference type="RefSeq" id="WP_147178627.1">
    <property type="nucleotide sequence ID" value="NZ_BJZP01000003.1"/>
</dbReference>
<dbReference type="Pfam" id="PF00672">
    <property type="entry name" value="HAMP"/>
    <property type="match status" value="1"/>
</dbReference>
<dbReference type="Proteomes" id="UP000321717">
    <property type="component" value="Unassembled WGS sequence"/>
</dbReference>
<gene>
    <name evidence="10" type="primary">mcpC</name>
    <name evidence="10" type="ORF">RNA01_07510</name>
</gene>
<feature type="domain" description="HAMP" evidence="9">
    <location>
        <begin position="407"/>
        <end position="459"/>
    </location>
</feature>
<dbReference type="Gene3D" id="1.10.287.950">
    <property type="entry name" value="Methyl-accepting chemotaxis protein"/>
    <property type="match status" value="1"/>
</dbReference>
<comment type="subcellular location">
    <subcellularLocation>
        <location evidence="1">Membrane</location>
    </subcellularLocation>
</comment>
<evidence type="ECO:0000256" key="3">
    <source>
        <dbReference type="ARBA" id="ARBA00029447"/>
    </source>
</evidence>
<evidence type="ECO:0000256" key="1">
    <source>
        <dbReference type="ARBA" id="ARBA00004370"/>
    </source>
</evidence>
<dbReference type="Gene3D" id="6.10.340.10">
    <property type="match status" value="1"/>
</dbReference>
<keyword evidence="5" id="KW-0175">Coiled coil</keyword>
<protein>
    <submittedName>
        <fullName evidence="10">Methyl-accepting chemotaxis protein</fullName>
    </submittedName>
</protein>
<feature type="domain" description="HAMP" evidence="9">
    <location>
        <begin position="325"/>
        <end position="378"/>
    </location>
</feature>
<feature type="compositionally biased region" description="Low complexity" evidence="6">
    <location>
        <begin position="723"/>
        <end position="737"/>
    </location>
</feature>
<evidence type="ECO:0000256" key="5">
    <source>
        <dbReference type="SAM" id="Coils"/>
    </source>
</evidence>
<comment type="caution">
    <text evidence="10">The sequence shown here is derived from an EMBL/GenBank/DDBJ whole genome shotgun (WGS) entry which is preliminary data.</text>
</comment>
<dbReference type="InterPro" id="IPR051310">
    <property type="entry name" value="MCP_chemotaxis"/>
</dbReference>
<dbReference type="GO" id="GO:0007165">
    <property type="term" value="P:signal transduction"/>
    <property type="evidence" value="ECO:0007669"/>
    <property type="project" value="UniProtKB-KW"/>
</dbReference>
<keyword evidence="7" id="KW-1133">Transmembrane helix</keyword>
<feature type="region of interest" description="Disordered" evidence="6">
    <location>
        <begin position="723"/>
        <end position="764"/>
    </location>
</feature>
<evidence type="ECO:0000259" key="8">
    <source>
        <dbReference type="PROSITE" id="PS50111"/>
    </source>
</evidence>
<feature type="coiled-coil region" evidence="5">
    <location>
        <begin position="374"/>
        <end position="407"/>
    </location>
</feature>
<dbReference type="GO" id="GO:0016020">
    <property type="term" value="C:membrane"/>
    <property type="evidence" value="ECO:0007669"/>
    <property type="project" value="UniProtKB-SubCell"/>
</dbReference>
<keyword evidence="4" id="KW-0807">Transducer</keyword>
<dbReference type="InterPro" id="IPR013587">
    <property type="entry name" value="Nitrate/nitrite_sensing"/>
</dbReference>
<dbReference type="GO" id="GO:0006935">
    <property type="term" value="P:chemotaxis"/>
    <property type="evidence" value="ECO:0007669"/>
    <property type="project" value="UniProtKB-KW"/>
</dbReference>
<reference evidence="10 11" key="1">
    <citation type="submission" date="2019-07" db="EMBL/GenBank/DDBJ databases">
        <title>Whole genome shotgun sequence of Rhizobium naphthalenivorans NBRC 107585.</title>
        <authorList>
            <person name="Hosoyama A."/>
            <person name="Uohara A."/>
            <person name="Ohji S."/>
            <person name="Ichikawa N."/>
        </authorList>
    </citation>
    <scope>NUCLEOTIDE SEQUENCE [LARGE SCALE GENOMIC DNA]</scope>
    <source>
        <strain evidence="10 11">NBRC 107585</strain>
    </source>
</reference>
<accession>A0A512HEE1</accession>
<dbReference type="Pfam" id="PF00015">
    <property type="entry name" value="MCPsignal"/>
    <property type="match status" value="1"/>
</dbReference>
<dbReference type="SMART" id="SM00304">
    <property type="entry name" value="HAMP"/>
    <property type="match status" value="2"/>
</dbReference>